<dbReference type="EMBL" id="WIGN01000676">
    <property type="protein sequence ID" value="KAF6785747.1"/>
    <property type="molecule type" value="Genomic_DNA"/>
</dbReference>
<protein>
    <submittedName>
        <fullName evidence="2">Uncharacterized protein</fullName>
    </submittedName>
</protein>
<organism evidence="2 3">
    <name type="scientific">Colletotrichum sojae</name>
    <dbReference type="NCBI Taxonomy" id="2175907"/>
    <lineage>
        <taxon>Eukaryota</taxon>
        <taxon>Fungi</taxon>
        <taxon>Dikarya</taxon>
        <taxon>Ascomycota</taxon>
        <taxon>Pezizomycotina</taxon>
        <taxon>Sordariomycetes</taxon>
        <taxon>Hypocreomycetidae</taxon>
        <taxon>Glomerellales</taxon>
        <taxon>Glomerellaceae</taxon>
        <taxon>Colletotrichum</taxon>
        <taxon>Colletotrichum orchidearum species complex</taxon>
    </lineage>
</organism>
<dbReference type="Proteomes" id="UP000652219">
    <property type="component" value="Unassembled WGS sequence"/>
</dbReference>
<evidence type="ECO:0000313" key="3">
    <source>
        <dbReference type="Proteomes" id="UP000652219"/>
    </source>
</evidence>
<keyword evidence="1" id="KW-0732">Signal</keyword>
<evidence type="ECO:0000256" key="1">
    <source>
        <dbReference type="SAM" id="SignalP"/>
    </source>
</evidence>
<feature type="chain" id="PRO_5034552518" evidence="1">
    <location>
        <begin position="24"/>
        <end position="205"/>
    </location>
</feature>
<sequence>MPHVTKLLFAAWAVSQAVFPAAAQSSGSSSYGQCSRGIQLIGYDRTIDFNLTGSMPFDIGDQDGWYLSYLLHDTRQEFVEWNGFPTAPFLESYISVPEWFIGSTRGNETETCMYTTRGLNKTSEAEPGSDASESCKGVLSNDCIELLRRVEGPTDGNCPNITGIEDECGFSVAAGRYTFGRCTLGHLPSCPRFMFPIFPVVLDVY</sequence>
<accession>A0A8H6IMW4</accession>
<proteinExistence type="predicted"/>
<reference evidence="2 3" key="1">
    <citation type="journal article" date="2020" name="Phytopathology">
        <title>Genome Sequence Resources of Colletotrichum truncatum, C. plurivorum, C. musicola, and C. sojae: Four Species Pathogenic to Soybean (Glycine max).</title>
        <authorList>
            <person name="Rogerio F."/>
            <person name="Boufleur T.R."/>
            <person name="Ciampi-Guillardi M."/>
            <person name="Sukno S.A."/>
            <person name="Thon M.R."/>
            <person name="Massola Junior N.S."/>
            <person name="Baroncelli R."/>
        </authorList>
    </citation>
    <scope>NUCLEOTIDE SEQUENCE [LARGE SCALE GENOMIC DNA]</scope>
    <source>
        <strain evidence="2 3">LFN0009</strain>
    </source>
</reference>
<feature type="signal peptide" evidence="1">
    <location>
        <begin position="1"/>
        <end position="23"/>
    </location>
</feature>
<name>A0A8H6IMW4_9PEZI</name>
<keyword evidence="3" id="KW-1185">Reference proteome</keyword>
<evidence type="ECO:0000313" key="2">
    <source>
        <dbReference type="EMBL" id="KAF6785747.1"/>
    </source>
</evidence>
<comment type="caution">
    <text evidence="2">The sequence shown here is derived from an EMBL/GenBank/DDBJ whole genome shotgun (WGS) entry which is preliminary data.</text>
</comment>
<gene>
    <name evidence="2" type="ORF">CSOJ01_15538</name>
</gene>
<dbReference type="AlphaFoldDB" id="A0A8H6IMW4"/>